<dbReference type="OrthoDB" id="6629008at2759"/>
<dbReference type="Proteomes" id="UP000478052">
    <property type="component" value="Unassembled WGS sequence"/>
</dbReference>
<feature type="non-terminal residue" evidence="2">
    <location>
        <position position="752"/>
    </location>
</feature>
<name>A0A6G0VWE8_APHCR</name>
<evidence type="ECO:0000313" key="3">
    <source>
        <dbReference type="Proteomes" id="UP000478052"/>
    </source>
</evidence>
<comment type="caution">
    <text evidence="2">The sequence shown here is derived from an EMBL/GenBank/DDBJ whole genome shotgun (WGS) entry which is preliminary data.</text>
</comment>
<evidence type="ECO:0000256" key="1">
    <source>
        <dbReference type="SAM" id="MobiDB-lite"/>
    </source>
</evidence>
<organism evidence="2 3">
    <name type="scientific">Aphis craccivora</name>
    <name type="common">Cowpea aphid</name>
    <dbReference type="NCBI Taxonomy" id="307492"/>
    <lineage>
        <taxon>Eukaryota</taxon>
        <taxon>Metazoa</taxon>
        <taxon>Ecdysozoa</taxon>
        <taxon>Arthropoda</taxon>
        <taxon>Hexapoda</taxon>
        <taxon>Insecta</taxon>
        <taxon>Pterygota</taxon>
        <taxon>Neoptera</taxon>
        <taxon>Paraneoptera</taxon>
        <taxon>Hemiptera</taxon>
        <taxon>Sternorrhyncha</taxon>
        <taxon>Aphidomorpha</taxon>
        <taxon>Aphidoidea</taxon>
        <taxon>Aphididae</taxon>
        <taxon>Aphidini</taxon>
        <taxon>Aphis</taxon>
        <taxon>Aphis</taxon>
    </lineage>
</organism>
<gene>
    <name evidence="2" type="ORF">FWK35_00032762</name>
</gene>
<keyword evidence="3" id="KW-1185">Reference proteome</keyword>
<sequence length="752" mass="87118">MSSSESEEMLEEIERSTDVRDLRPVNDISTRQLRRRIQKRIKNVENMLFSNVVNTNTKTNDNHNIINPPIDDNASFNPVDNFEIINQENNFIIDNNDLNTTSLCFESIIPFQFNSNSKELPFNELLATWATKERISHTSLRSLLKVLKTHPCHIDLPNDPRTLLNTPRSMQIKEINFGHYWHYGLKKGIVNILNNLEQYQNNKIELMIGIDGLPISKSSGSQLWPILGKILDFNKVFIIGIYHGCSKKPEFASEFLEDFVNESKDLIENGLENNGKIYKCCIKFICSDAPAKSFILGVKGHTGYSSCTKCWDVGKYIKTRICFSDIPSRKRTDEEFICKSDEEYHLRTSILEQIPQLGLVTNVPLDYLHLVLLGNMKKLIILWCCDELKVRLPFSKIKKVSDFIEKTIRPYCPFEFQRKPRGIWHYRQWKGTEFRQLLLYIGPAVFKNILSPEVYNNFLTLHFAISILVSKKLCSYECHLVYSQKLLQHFVSTFKVIYGEHHVSHNIHGLLHIVDDVRNFGCLDTFSTFAFENYMQKLKSLLKKYDKPLQQIGRRLQEIETNCGTDLHNNLNEKQKYVVVEFKDGVQLVPKNWILFSKSLSYFPNCTEINSKTYDKMIFNSVPYKSNWSTFKIVKIWASSDDFIRAKQKLKLAIELSETEDINSEYDEKLSKNKRRILASKRAKHRRISPVKNVKQTTPKETTISHSLSNYLLPEHPFSNSLAAFKRSPLKPSIGGDKTNNHMAKSASKSPI</sequence>
<dbReference type="AlphaFoldDB" id="A0A6G0VWE8"/>
<reference evidence="2 3" key="1">
    <citation type="submission" date="2019-08" db="EMBL/GenBank/DDBJ databases">
        <title>Whole genome of Aphis craccivora.</title>
        <authorList>
            <person name="Voronova N.V."/>
            <person name="Shulinski R.S."/>
            <person name="Bandarenka Y.V."/>
            <person name="Zhorov D.G."/>
            <person name="Warner D."/>
        </authorList>
    </citation>
    <scope>NUCLEOTIDE SEQUENCE [LARGE SCALE GENOMIC DNA]</scope>
    <source>
        <strain evidence="2">180601</strain>
        <tissue evidence="2">Whole Body</tissue>
    </source>
</reference>
<protein>
    <submittedName>
        <fullName evidence="2">DUF4806 domain-containing protein</fullName>
    </submittedName>
</protein>
<proteinExistence type="predicted"/>
<evidence type="ECO:0000313" key="2">
    <source>
        <dbReference type="EMBL" id="KAF0711250.1"/>
    </source>
</evidence>
<dbReference type="PANTHER" id="PTHR33053:SF24">
    <property type="entry name" value="TRANSPOSASE DOMAIN-CONTAINING PROTEIN"/>
    <property type="match status" value="1"/>
</dbReference>
<dbReference type="PANTHER" id="PTHR33053">
    <property type="entry name" value="PROTEIN, PUTATIVE-RELATED"/>
    <property type="match status" value="1"/>
</dbReference>
<accession>A0A6G0VWE8</accession>
<feature type="compositionally biased region" description="Polar residues" evidence="1">
    <location>
        <begin position="741"/>
        <end position="752"/>
    </location>
</feature>
<feature type="region of interest" description="Disordered" evidence="1">
    <location>
        <begin position="729"/>
        <end position="752"/>
    </location>
</feature>
<dbReference type="EMBL" id="VUJU01011331">
    <property type="protein sequence ID" value="KAF0711250.1"/>
    <property type="molecule type" value="Genomic_DNA"/>
</dbReference>